<feature type="region of interest" description="Disordered" evidence="1">
    <location>
        <begin position="249"/>
        <end position="280"/>
    </location>
</feature>
<feature type="compositionally biased region" description="Basic residues" evidence="1">
    <location>
        <begin position="338"/>
        <end position="352"/>
    </location>
</feature>
<feature type="region of interest" description="Disordered" evidence="1">
    <location>
        <begin position="37"/>
        <end position="112"/>
    </location>
</feature>
<name>A0A1R2CUW7_9CILI</name>
<dbReference type="PROSITE" id="PS50096">
    <property type="entry name" value="IQ"/>
    <property type="match status" value="1"/>
</dbReference>
<feature type="region of interest" description="Disordered" evidence="1">
    <location>
        <begin position="338"/>
        <end position="360"/>
    </location>
</feature>
<evidence type="ECO:0000313" key="4">
    <source>
        <dbReference type="Proteomes" id="UP000187209"/>
    </source>
</evidence>
<feature type="region of interest" description="Disordered" evidence="1">
    <location>
        <begin position="471"/>
        <end position="491"/>
    </location>
</feature>
<evidence type="ECO:0000259" key="2">
    <source>
        <dbReference type="Pfam" id="PF14309"/>
    </source>
</evidence>
<proteinExistence type="predicted"/>
<dbReference type="Pfam" id="PF14309">
    <property type="entry name" value="DUF4378"/>
    <property type="match status" value="1"/>
</dbReference>
<feature type="compositionally biased region" description="Basic and acidic residues" evidence="1">
    <location>
        <begin position="253"/>
        <end position="272"/>
    </location>
</feature>
<sequence>MCSLDVNTTIKLSSKSPHVPITGKKIISSIQVPINVKESSPPNKIYIKKQTQDKGPSPRKTPRNTSCLRSSSAKRQIKENKSSSKKSGALRKSFIQIPSKPKPEKPPKQVKVPQIDIIKQENPYSSQTTLRPKLRQIIKKTLKKEKIKKIRTAKEKRGIAEMKVLKKQEISNQNIQIRYENAKCKKIKLKHKYCWGADQSRLKDPQVLKDNTSKSSARKSRSTERVRTGLDAIKEIQIELGHVHLRSRTLSQKSEDRRGISKNKDENKDFKGQEISQGLKIKHQPNPKVIEFMKKKDITRKEKILYEDLQKYAEDSRKQTQLDNLEVLRKAMRPKLKGKKIKKKHGKGKRYRREGSRVVHTEENANDSKNIKLVYDAKSYEDQSNECTSRMPGSFRDNRNSSREKIGKLVLSERKTEKKPILKISKANDPETKAAIKIQSHIRRFLVQRRLERDLEYSSADEQVKDILTKVSQHDKSSSISSQENSYDNKKKTIKNLKIDIPSSSQSRKSLSSSVKSIHEDSFSGQNISLLHEIEESKIKYQEKLKQQLITKEAQIQSLEYLKNKEIQDIKIITERMGKDEELSEIISKIIDQRYSQLSALLEENVRKSEKELISYMDTEEREEFESELMEKCQKLTQKFQNESKVVDDLIESFVVKNERENENTLEDRPAIYKPKSKNPIQIHEIITENYDKENLPQNISILSPLPRDSTLIQESTIKHFSSDDEPHDSTNIFAEDFQMSTPSSSRSGYEIRKLNSLSPNNEINHIQNFIKNENPIDSSKQVSRFAKHTEISKGNEILIEEISLEVSDSNPHDSSLIEHLHSESPSLTPDTSIRMLQTGGGYDLYPNLSRFQTYLDSCDENLNLPYQPNTHFNGFDPSEYYPERPSAPLNYLDSESPCADQFSTYKMSPGIGSQNENDIQQELYNDIQGLNIQYEVTPELVVNLADMIFNQLLDESTRNSHFKEISQTKLTNTTPIPILNPYPEQKIQIQTDPASVKSYLIEIFKNSNFQEIHKNLQYPLKQNPLKVLEKLQELEIGNFIETSWITFSDILNLNTYLHIESIREEFREDYLSLNILPHIKKYLTEAEHIHNKLIFDSANEALQKYRPYGLKGYPMPWSLDCRCINKNQDIEKIIQLVINEVYEWSTLQIGMLGREDFLMSNGYIDDELLQQIREERLASVLTEDIVKKDKLWVDYEFEEAQVKLDLADMILEIFAEEMVEILGYE</sequence>
<dbReference type="Pfam" id="PF00612">
    <property type="entry name" value="IQ"/>
    <property type="match status" value="1"/>
</dbReference>
<protein>
    <recommendedName>
        <fullName evidence="2">DUF4378 domain-containing protein</fullName>
    </recommendedName>
</protein>
<dbReference type="InterPro" id="IPR025486">
    <property type="entry name" value="DUF4378"/>
</dbReference>
<keyword evidence="4" id="KW-1185">Reference proteome</keyword>
<organism evidence="3 4">
    <name type="scientific">Stentor coeruleus</name>
    <dbReference type="NCBI Taxonomy" id="5963"/>
    <lineage>
        <taxon>Eukaryota</taxon>
        <taxon>Sar</taxon>
        <taxon>Alveolata</taxon>
        <taxon>Ciliophora</taxon>
        <taxon>Postciliodesmatophora</taxon>
        <taxon>Heterotrichea</taxon>
        <taxon>Heterotrichida</taxon>
        <taxon>Stentoridae</taxon>
        <taxon>Stentor</taxon>
    </lineage>
</organism>
<dbReference type="Proteomes" id="UP000187209">
    <property type="component" value="Unassembled WGS sequence"/>
</dbReference>
<evidence type="ECO:0000256" key="1">
    <source>
        <dbReference type="SAM" id="MobiDB-lite"/>
    </source>
</evidence>
<feature type="region of interest" description="Disordered" evidence="1">
    <location>
        <begin position="206"/>
        <end position="226"/>
    </location>
</feature>
<comment type="caution">
    <text evidence="3">The sequence shown here is derived from an EMBL/GenBank/DDBJ whole genome shotgun (WGS) entry which is preliminary data.</text>
</comment>
<reference evidence="3 4" key="1">
    <citation type="submission" date="2016-11" db="EMBL/GenBank/DDBJ databases">
        <title>The macronuclear genome of Stentor coeruleus: a giant cell with tiny introns.</title>
        <authorList>
            <person name="Slabodnick M."/>
            <person name="Ruby J.G."/>
            <person name="Reiff S.B."/>
            <person name="Swart E.C."/>
            <person name="Gosai S."/>
            <person name="Prabakaran S."/>
            <person name="Witkowska E."/>
            <person name="Larue G.E."/>
            <person name="Fisher S."/>
            <person name="Freeman R.M."/>
            <person name="Gunawardena J."/>
            <person name="Chu W."/>
            <person name="Stover N.A."/>
            <person name="Gregory B.D."/>
            <person name="Nowacki M."/>
            <person name="Derisi J."/>
            <person name="Roy S.W."/>
            <person name="Marshall W.F."/>
            <person name="Sood P."/>
        </authorList>
    </citation>
    <scope>NUCLEOTIDE SEQUENCE [LARGE SCALE GENOMIC DNA]</scope>
    <source>
        <strain evidence="3">WM001</strain>
    </source>
</reference>
<feature type="domain" description="DUF4378" evidence="2">
    <location>
        <begin position="1044"/>
        <end position="1218"/>
    </location>
</feature>
<gene>
    <name evidence="3" type="ORF">SteCoe_4348</name>
</gene>
<dbReference type="AlphaFoldDB" id="A0A1R2CUW7"/>
<dbReference type="OrthoDB" id="311970at2759"/>
<dbReference type="InterPro" id="IPR000048">
    <property type="entry name" value="IQ_motif_EF-hand-BS"/>
</dbReference>
<evidence type="ECO:0000313" key="3">
    <source>
        <dbReference type="EMBL" id="OMJ92807.1"/>
    </source>
</evidence>
<feature type="compositionally biased region" description="Polar residues" evidence="1">
    <location>
        <begin position="63"/>
        <end position="74"/>
    </location>
</feature>
<accession>A0A1R2CUW7</accession>
<dbReference type="EMBL" id="MPUH01000054">
    <property type="protein sequence ID" value="OMJ92807.1"/>
    <property type="molecule type" value="Genomic_DNA"/>
</dbReference>